<protein>
    <submittedName>
        <fullName evidence="3">UDP-N-acetylglucosamine 2-epimerase (Non-hydrolyzing)</fullName>
    </submittedName>
</protein>
<evidence type="ECO:0000313" key="4">
    <source>
        <dbReference type="Proteomes" id="UP000242881"/>
    </source>
</evidence>
<evidence type="ECO:0000313" key="3">
    <source>
        <dbReference type="EMBL" id="PMP72739.1"/>
    </source>
</evidence>
<dbReference type="SUPFAM" id="SSF53756">
    <property type="entry name" value="UDP-Glycosyltransferase/glycogen phosphorylase"/>
    <property type="match status" value="1"/>
</dbReference>
<dbReference type="NCBIfam" id="TIGR00236">
    <property type="entry name" value="wecB"/>
    <property type="match status" value="1"/>
</dbReference>
<dbReference type="Gene3D" id="3.40.50.2000">
    <property type="entry name" value="Glycogen Phosphorylase B"/>
    <property type="match status" value="2"/>
</dbReference>
<name>A0A2J6WR76_9BACT</name>
<comment type="caution">
    <text evidence="3">The sequence shown here is derived from an EMBL/GenBank/DDBJ whole genome shotgun (WGS) entry which is preliminary data.</text>
</comment>
<dbReference type="CDD" id="cd03786">
    <property type="entry name" value="GTB_UDP-GlcNAc_2-Epimerase"/>
    <property type="match status" value="1"/>
</dbReference>
<dbReference type="EMBL" id="PNIN01000018">
    <property type="protein sequence ID" value="PMP72739.1"/>
    <property type="molecule type" value="Genomic_DNA"/>
</dbReference>
<keyword evidence="1" id="KW-0413">Isomerase</keyword>
<reference evidence="3 4" key="1">
    <citation type="submission" date="2018-01" db="EMBL/GenBank/DDBJ databases">
        <title>Metagenomic assembled genomes from two thermal pools in the Uzon Caldera, Kamchatka, Russia.</title>
        <authorList>
            <person name="Wilkins L."/>
            <person name="Ettinger C."/>
        </authorList>
    </citation>
    <scope>NUCLEOTIDE SEQUENCE [LARGE SCALE GENOMIC DNA]</scope>
    <source>
        <strain evidence="3">ZAV-05</strain>
    </source>
</reference>
<dbReference type="PANTHER" id="PTHR43174:SF1">
    <property type="entry name" value="UDP-N-ACETYLGLUCOSAMINE 2-EPIMERASE"/>
    <property type="match status" value="1"/>
</dbReference>
<dbReference type="InterPro" id="IPR029767">
    <property type="entry name" value="WecB-like"/>
</dbReference>
<dbReference type="PANTHER" id="PTHR43174">
    <property type="entry name" value="UDP-N-ACETYLGLUCOSAMINE 2-EPIMERASE"/>
    <property type="match status" value="1"/>
</dbReference>
<dbReference type="Pfam" id="PF02350">
    <property type="entry name" value="Epimerase_2"/>
    <property type="match status" value="1"/>
</dbReference>
<organism evidence="3 4">
    <name type="scientific">Calditerrivibrio nitroreducens</name>
    <dbReference type="NCBI Taxonomy" id="477976"/>
    <lineage>
        <taxon>Bacteria</taxon>
        <taxon>Pseudomonadati</taxon>
        <taxon>Deferribacterota</taxon>
        <taxon>Deferribacteres</taxon>
        <taxon>Deferribacterales</taxon>
        <taxon>Calditerrivibrionaceae</taxon>
    </lineage>
</organism>
<gene>
    <name evidence="3" type="ORF">C0187_01070</name>
</gene>
<evidence type="ECO:0000259" key="2">
    <source>
        <dbReference type="Pfam" id="PF02350"/>
    </source>
</evidence>
<dbReference type="InterPro" id="IPR003331">
    <property type="entry name" value="UDP_GlcNAc_Epimerase_2_dom"/>
</dbReference>
<evidence type="ECO:0000256" key="1">
    <source>
        <dbReference type="RuleBase" id="RU003513"/>
    </source>
</evidence>
<sequence length="370" mass="42157">MMKILTVIGARPQFIKAAAVSRIISNKKIQGFDIEEVIVHTGQHFDEKMSDIFFEEMEIPRPNYSLGINQLSHGAMTGQMLEKVEDLLFKEKPDIVLVYGDTNTTLAGALAAAKLHIKVAHVEAGLRSYNMLMPEEINRVLTDRISHILFCPTNQAVENLKKEGYPNLLKNGVIQRVEMVGDVMYDTAIYYNNKIDDKDNIYARYGVKKGEYHLATIHRAENTDDGKRLRDIFMALEEIASDRTIVLPIHPRTKKILNNLDLRIRNIKLIDPVGYFEMLTLLDGADLVFTDSGGLQKEAYFFKKFCITLRDETEWVELVENNVNFLTGADKDKILDTYNTIKGRSFDLKKELYGDGRAADKIVEILLSYV</sequence>
<proteinExistence type="inferred from homology"/>
<feature type="domain" description="UDP-N-acetylglucosamine 2-epimerase" evidence="2">
    <location>
        <begin position="33"/>
        <end position="366"/>
    </location>
</feature>
<comment type="similarity">
    <text evidence="1">Belongs to the UDP-N-acetylglucosamine 2-epimerase family.</text>
</comment>
<dbReference type="GO" id="GO:0016853">
    <property type="term" value="F:isomerase activity"/>
    <property type="evidence" value="ECO:0007669"/>
    <property type="project" value="UniProtKB-KW"/>
</dbReference>
<accession>A0A2J6WR76</accession>
<dbReference type="AlphaFoldDB" id="A0A2J6WR76"/>
<dbReference type="Proteomes" id="UP000242881">
    <property type="component" value="Unassembled WGS sequence"/>
</dbReference>